<sequence>MFCASGGCLFPVLCGPLRLRGQHQPEAAACAVGHGGDIPGKFPVCVPVKGLCAPETVSQPGQHPVRRQRGGQNFIRSRYARRPARIHHGP</sequence>
<name>A0A6N2T3I2_CITAM</name>
<protein>
    <submittedName>
        <fullName evidence="2">Uncharacterized protein</fullName>
    </submittedName>
</protein>
<gene>
    <name evidence="2" type="ORF">CALFYP1_02346</name>
</gene>
<feature type="compositionally biased region" description="Basic residues" evidence="1">
    <location>
        <begin position="78"/>
        <end position="90"/>
    </location>
</feature>
<reference evidence="2" key="1">
    <citation type="submission" date="2019-11" db="EMBL/GenBank/DDBJ databases">
        <authorList>
            <person name="Feng L."/>
        </authorList>
    </citation>
    <scope>NUCLEOTIDE SEQUENCE</scope>
    <source>
        <strain evidence="2">CAmalonaticusLFYP1</strain>
    </source>
</reference>
<evidence type="ECO:0000313" key="2">
    <source>
        <dbReference type="EMBL" id="VYS98385.1"/>
    </source>
</evidence>
<evidence type="ECO:0000256" key="1">
    <source>
        <dbReference type="SAM" id="MobiDB-lite"/>
    </source>
</evidence>
<feature type="region of interest" description="Disordered" evidence="1">
    <location>
        <begin position="57"/>
        <end position="90"/>
    </location>
</feature>
<dbReference type="AlphaFoldDB" id="A0A6N2T3I2"/>
<dbReference type="EMBL" id="CACRTI010000002">
    <property type="protein sequence ID" value="VYS98385.1"/>
    <property type="molecule type" value="Genomic_DNA"/>
</dbReference>
<accession>A0A6N2T3I2</accession>
<organism evidence="2">
    <name type="scientific">Citrobacter amalonaticus</name>
    <dbReference type="NCBI Taxonomy" id="35703"/>
    <lineage>
        <taxon>Bacteria</taxon>
        <taxon>Pseudomonadati</taxon>
        <taxon>Pseudomonadota</taxon>
        <taxon>Gammaproteobacteria</taxon>
        <taxon>Enterobacterales</taxon>
        <taxon>Enterobacteriaceae</taxon>
        <taxon>Citrobacter</taxon>
    </lineage>
</organism>
<proteinExistence type="predicted"/>